<evidence type="ECO:0000313" key="2">
    <source>
        <dbReference type="EMBL" id="MDT0551565.1"/>
    </source>
</evidence>
<gene>
    <name evidence="2" type="ORF">RND15_54335</name>
</gene>
<keyword evidence="3" id="KW-1185">Reference proteome</keyword>
<dbReference type="RefSeq" id="WP_311731727.1">
    <property type="nucleotide sequence ID" value="NZ_JAVRFD010001220.1"/>
</dbReference>
<sequence>AGMLCGIVIYGLSRLTDLVHEVHRTREELARMAVGRERLRFARDLHDLLGYSLSAIALKGELVHRLIEVRPEHARSETEELLMVARQALADGRVVSSGYRDMSLRDEATSAAASLAAADIQADVAIDC</sequence>
<dbReference type="Gene3D" id="6.10.250.2870">
    <property type="match status" value="1"/>
</dbReference>
<feature type="non-terminal residue" evidence="2">
    <location>
        <position position="1"/>
    </location>
</feature>
<feature type="domain" description="Signal transduction histidine kinase subgroup 3 dimerisation and phosphoacceptor" evidence="1">
    <location>
        <begin position="37"/>
        <end position="102"/>
    </location>
</feature>
<dbReference type="EMBL" id="JAVRFD010001220">
    <property type="protein sequence ID" value="MDT0551565.1"/>
    <property type="molecule type" value="Genomic_DNA"/>
</dbReference>
<comment type="caution">
    <text evidence="2">The sequence shown here is derived from an EMBL/GenBank/DDBJ whole genome shotgun (WGS) entry which is preliminary data.</text>
</comment>
<name>A0ABU2Y1B2_9ACTN</name>
<dbReference type="GO" id="GO:0016301">
    <property type="term" value="F:kinase activity"/>
    <property type="evidence" value="ECO:0007669"/>
    <property type="project" value="UniProtKB-KW"/>
</dbReference>
<feature type="non-terminal residue" evidence="2">
    <location>
        <position position="128"/>
    </location>
</feature>
<evidence type="ECO:0000313" key="3">
    <source>
        <dbReference type="Proteomes" id="UP001180754"/>
    </source>
</evidence>
<dbReference type="Proteomes" id="UP001180754">
    <property type="component" value="Unassembled WGS sequence"/>
</dbReference>
<accession>A0ABU2Y1B2</accession>
<organism evidence="2 3">
    <name type="scientific">Streptomyces lonegramiae</name>
    <dbReference type="NCBI Taxonomy" id="3075524"/>
    <lineage>
        <taxon>Bacteria</taxon>
        <taxon>Bacillati</taxon>
        <taxon>Actinomycetota</taxon>
        <taxon>Actinomycetes</taxon>
        <taxon>Kitasatosporales</taxon>
        <taxon>Streptomycetaceae</taxon>
        <taxon>Streptomyces</taxon>
    </lineage>
</organism>
<protein>
    <submittedName>
        <fullName evidence="2">Histidine kinase dimerization/phosphoacceptor domain-containing protein</fullName>
    </submittedName>
</protein>
<dbReference type="InterPro" id="IPR011712">
    <property type="entry name" value="Sig_transdc_His_kin_sub3_dim/P"/>
</dbReference>
<evidence type="ECO:0000259" key="1">
    <source>
        <dbReference type="Pfam" id="PF07730"/>
    </source>
</evidence>
<proteinExistence type="predicted"/>
<reference evidence="2" key="1">
    <citation type="submission" date="2024-05" db="EMBL/GenBank/DDBJ databases">
        <title>30 novel species of actinomycetes from the DSMZ collection.</title>
        <authorList>
            <person name="Nouioui I."/>
        </authorList>
    </citation>
    <scope>NUCLEOTIDE SEQUENCE</scope>
    <source>
        <strain evidence="2">DSM 41529</strain>
    </source>
</reference>
<keyword evidence="2" id="KW-0418">Kinase</keyword>
<dbReference type="Pfam" id="PF07730">
    <property type="entry name" value="HisKA_3"/>
    <property type="match status" value="1"/>
</dbReference>
<keyword evidence="2" id="KW-0808">Transferase</keyword>